<evidence type="ECO:0000313" key="3">
    <source>
        <dbReference type="Proteomes" id="UP000095281"/>
    </source>
</evidence>
<evidence type="ECO:0000313" key="4">
    <source>
        <dbReference type="WBParaSite" id="MhA1_Contig1534.frz3.gene2"/>
    </source>
</evidence>
<keyword evidence="1" id="KW-1133">Transmembrane helix</keyword>
<dbReference type="WBParaSite" id="MhA1_Contig1534.frz3.gene2">
    <property type="protein sequence ID" value="MhA1_Contig1534.frz3.gene2"/>
    <property type="gene ID" value="MhA1_Contig1534.frz3.gene2"/>
</dbReference>
<feature type="transmembrane region" description="Helical" evidence="1">
    <location>
        <begin position="36"/>
        <end position="55"/>
    </location>
</feature>
<accession>A0A1I8B7F5</accession>
<feature type="chain" id="PRO_5009315528" evidence="2">
    <location>
        <begin position="21"/>
        <end position="84"/>
    </location>
</feature>
<keyword evidence="1" id="KW-0812">Transmembrane</keyword>
<organism evidence="3 4">
    <name type="scientific">Meloidogyne hapla</name>
    <name type="common">Root-knot nematode worm</name>
    <dbReference type="NCBI Taxonomy" id="6305"/>
    <lineage>
        <taxon>Eukaryota</taxon>
        <taxon>Metazoa</taxon>
        <taxon>Ecdysozoa</taxon>
        <taxon>Nematoda</taxon>
        <taxon>Chromadorea</taxon>
        <taxon>Rhabditida</taxon>
        <taxon>Tylenchina</taxon>
        <taxon>Tylenchomorpha</taxon>
        <taxon>Tylenchoidea</taxon>
        <taxon>Meloidogynidae</taxon>
        <taxon>Meloidogyninae</taxon>
        <taxon>Meloidogyne</taxon>
    </lineage>
</organism>
<evidence type="ECO:0000256" key="1">
    <source>
        <dbReference type="SAM" id="Phobius"/>
    </source>
</evidence>
<reference evidence="4" key="1">
    <citation type="submission" date="2016-11" db="UniProtKB">
        <authorList>
            <consortium name="WormBaseParasite"/>
        </authorList>
    </citation>
    <scope>IDENTIFICATION</scope>
</reference>
<keyword evidence="2" id="KW-0732">Signal</keyword>
<keyword evidence="1" id="KW-0472">Membrane</keyword>
<sequence>MQRCLTFLLIFLATISNIRCALKTADLHCGFKNEKYIQNFVLKACFLAFLIWNMMVLTDKNFNKTCFADGAKSVVFFNDVEEDG</sequence>
<proteinExistence type="predicted"/>
<feature type="signal peptide" evidence="2">
    <location>
        <begin position="1"/>
        <end position="20"/>
    </location>
</feature>
<dbReference type="AlphaFoldDB" id="A0A1I8B7F5"/>
<evidence type="ECO:0000256" key="2">
    <source>
        <dbReference type="SAM" id="SignalP"/>
    </source>
</evidence>
<keyword evidence="3" id="KW-1185">Reference proteome</keyword>
<name>A0A1I8B7F5_MELHA</name>
<protein>
    <submittedName>
        <fullName evidence="4">7TM_GPCR_Srx domain-containing protein</fullName>
    </submittedName>
</protein>
<dbReference type="Proteomes" id="UP000095281">
    <property type="component" value="Unplaced"/>
</dbReference>